<gene>
    <name evidence="2" type="ORF">EI684_11150</name>
</gene>
<evidence type="ECO:0000313" key="3">
    <source>
        <dbReference type="Proteomes" id="UP000280307"/>
    </source>
</evidence>
<proteinExistence type="predicted"/>
<comment type="caution">
    <text evidence="2">The sequence shown here is derived from an EMBL/GenBank/DDBJ whole genome shotgun (WGS) entry which is preliminary data.</text>
</comment>
<feature type="transmembrane region" description="Helical" evidence="1">
    <location>
        <begin position="27"/>
        <end position="49"/>
    </location>
</feature>
<dbReference type="AlphaFoldDB" id="A0A426TZH7"/>
<name>A0A426TZH7_9CHLR</name>
<accession>A0A426TZH7</accession>
<keyword evidence="1" id="KW-0472">Membrane</keyword>
<protein>
    <submittedName>
        <fullName evidence="2">SH3 domain-containing protein</fullName>
    </submittedName>
</protein>
<keyword evidence="1" id="KW-1133">Transmembrane helix</keyword>
<dbReference type="Proteomes" id="UP000280307">
    <property type="component" value="Unassembled WGS sequence"/>
</dbReference>
<keyword evidence="1" id="KW-0812">Transmembrane</keyword>
<evidence type="ECO:0000256" key="1">
    <source>
        <dbReference type="SAM" id="Phobius"/>
    </source>
</evidence>
<sequence length="186" mass="19239">MPPRVDPRDWDRLFRPGAPKRGGPLRALINLVIVGAIFSLLGGGAIFAFSFGIETTRMNNAATATAAVTATARAVAAATASVANTATAAALALATPTPDPTPTLEAIGMGSVTNGGNLRSEPVVAPETVIGQICPGDQFAFLEERLFGADVRWYRIAILVTAEDCTPERVPVGTEGWASGLLLTPP</sequence>
<evidence type="ECO:0000313" key="2">
    <source>
        <dbReference type="EMBL" id="RRR71713.1"/>
    </source>
</evidence>
<reference evidence="2 3" key="1">
    <citation type="submission" date="2018-12" db="EMBL/GenBank/DDBJ databases">
        <title>Genome Sequence of Candidatus Viridilinea halotolerans isolated from saline sulfide-rich spring.</title>
        <authorList>
            <person name="Grouzdev D.S."/>
            <person name="Burganskaya E.I."/>
            <person name="Krutkina M.S."/>
            <person name="Sukhacheva M.V."/>
            <person name="Gorlenko V.M."/>
        </authorList>
    </citation>
    <scope>NUCLEOTIDE SEQUENCE [LARGE SCALE GENOMIC DNA]</scope>
    <source>
        <strain evidence="2">Chok-6</strain>
    </source>
</reference>
<dbReference type="EMBL" id="RSAS01000432">
    <property type="protein sequence ID" value="RRR71713.1"/>
    <property type="molecule type" value="Genomic_DNA"/>
</dbReference>
<organism evidence="2 3">
    <name type="scientific">Candidatus Viridilinea halotolerans</name>
    <dbReference type="NCBI Taxonomy" id="2491704"/>
    <lineage>
        <taxon>Bacteria</taxon>
        <taxon>Bacillati</taxon>
        <taxon>Chloroflexota</taxon>
        <taxon>Chloroflexia</taxon>
        <taxon>Chloroflexales</taxon>
        <taxon>Chloroflexineae</taxon>
        <taxon>Oscillochloridaceae</taxon>
        <taxon>Candidatus Viridilinea</taxon>
    </lineage>
</organism>